<evidence type="ECO:0000256" key="1">
    <source>
        <dbReference type="ARBA" id="ARBA00022737"/>
    </source>
</evidence>
<evidence type="ECO:0000313" key="3">
    <source>
        <dbReference type="Proteomes" id="UP001157974"/>
    </source>
</evidence>
<dbReference type="InterPro" id="IPR011990">
    <property type="entry name" value="TPR-like_helical_dom_sf"/>
</dbReference>
<comment type="caution">
    <text evidence="2">The sequence shown here is derived from an EMBL/GenBank/DDBJ whole genome shotgun (WGS) entry which is preliminary data.</text>
</comment>
<keyword evidence="3" id="KW-1185">Reference proteome</keyword>
<dbReference type="Proteomes" id="UP001157974">
    <property type="component" value="Unassembled WGS sequence"/>
</dbReference>
<accession>A0AAV8UWI4</accession>
<keyword evidence="1" id="KW-0677">Repeat</keyword>
<dbReference type="InterPro" id="IPR002885">
    <property type="entry name" value="PPR_rpt"/>
</dbReference>
<dbReference type="Pfam" id="PF01535">
    <property type="entry name" value="PPR"/>
    <property type="match status" value="1"/>
</dbReference>
<dbReference type="Gene3D" id="1.25.40.10">
    <property type="entry name" value="Tetratricopeptide repeat domain"/>
    <property type="match status" value="3"/>
</dbReference>
<gene>
    <name evidence="2" type="ORF">NDN08_002427</name>
</gene>
<dbReference type="AlphaFoldDB" id="A0AAV8UWI4"/>
<evidence type="ECO:0000313" key="2">
    <source>
        <dbReference type="EMBL" id="KAJ8905926.1"/>
    </source>
</evidence>
<reference evidence="2 3" key="1">
    <citation type="journal article" date="2023" name="Nat. Commun.">
        <title>Origin of minicircular mitochondrial genomes in red algae.</title>
        <authorList>
            <person name="Lee Y."/>
            <person name="Cho C.H."/>
            <person name="Lee Y.M."/>
            <person name="Park S.I."/>
            <person name="Yang J.H."/>
            <person name="West J.A."/>
            <person name="Bhattacharya D."/>
            <person name="Yoon H.S."/>
        </authorList>
    </citation>
    <scope>NUCLEOTIDE SEQUENCE [LARGE SCALE GENOMIC DNA]</scope>
    <source>
        <strain evidence="2 3">CCMP1338</strain>
        <tissue evidence="2">Whole cell</tissue>
    </source>
</reference>
<dbReference type="PANTHER" id="PTHR47936:SF1">
    <property type="entry name" value="PENTATRICOPEPTIDE REPEAT-CONTAINING PROTEIN GUN1, CHLOROPLASTIC"/>
    <property type="match status" value="1"/>
</dbReference>
<protein>
    <recommendedName>
        <fullName evidence="4">Pentacotripeptide-repeat region of PRORP domain-containing protein</fullName>
    </recommendedName>
</protein>
<dbReference type="GO" id="GO:0009507">
    <property type="term" value="C:chloroplast"/>
    <property type="evidence" value="ECO:0007669"/>
    <property type="project" value="TreeGrafter"/>
</dbReference>
<dbReference type="PANTHER" id="PTHR47936">
    <property type="entry name" value="PPR_LONG DOMAIN-CONTAINING PROTEIN"/>
    <property type="match status" value="1"/>
</dbReference>
<name>A0AAV8UWI4_9RHOD</name>
<dbReference type="GO" id="GO:0031930">
    <property type="term" value="P:mitochondria-nucleus signaling pathway"/>
    <property type="evidence" value="ECO:0007669"/>
    <property type="project" value="TreeGrafter"/>
</dbReference>
<evidence type="ECO:0008006" key="4">
    <source>
        <dbReference type="Google" id="ProtNLM"/>
    </source>
</evidence>
<sequence length="856" mass="94643">MFTSGVVEHLKKSRGRISLLLQQFREVGSDGRALGAFLGGVESQFGKVVANELLSLAPKLGIDLKALVSEEAVEARKETRPPDGVEQTFTTASNAGDLEKILNVLSRHPGLFRNAGTDGLIVQAIRSEGSVGLASFEKLSANSRACAGCLSDALIRACVEVAKDADVVDRIVIEVASSNAAAGEDTFALLLRKRAQIGNGPKVNGILKAMKAKGVDLNDKLAKEAMSAFGRCAAIERIDQFYRTLERRNASPAMRTEANRARLTAHVLNSDMPKAMEHFEKIESPCESDFIRVAQGWIAASQPRKALMTLDSMRQRRLEMDSSSYEVALSIYAALAHSHGVESVLEEMSTKRIRCDTNAYESAMRGLYIAGDKAGVARLYRRARQHFPEPTESMLLSLIAAYVRNDELGKVQSISSRLITAGWRPGIKTANFLLKAYASRGCVEHVDALFAKFSLLKLQPTSETFEALMLAKLHAGDSVSAIRTYRDFRHRSLEARPALFRLLLKATHRIGQRGQVRAILSEMLEKGLEVDNATFKLMIQCTFGDVEEICFLLEEMVARDLSLTPSLLVALLDVLPVSGSQQEASAVVQTIESMEPMIVDEETLPHLMRALRRVGRDDLAKKTFYSVKERDRESFLELVLASPTTRSAEISLEEAFTSGFRNESMLAAVVKKYADEGNIDSAVNTWKKMRIDDASAYSEALLYLSELVSGDWVKDVLRSSPRLMAQDNAWLAVTRAYTREKQFSRAIETIRKCFNFKSDGARLAQMYEELLGGLAKAGQLRRAQRMFKVMRRRQVPTTPKTLSYLIEAAGNDRDAESVVDLIRIARQRHLHLDSRDVSKAIDTASKLCGLLPVGGP</sequence>
<proteinExistence type="predicted"/>
<dbReference type="EMBL" id="JAMWBK010000004">
    <property type="protein sequence ID" value="KAJ8905926.1"/>
    <property type="molecule type" value="Genomic_DNA"/>
</dbReference>
<organism evidence="2 3">
    <name type="scientific">Rhodosorus marinus</name>
    <dbReference type="NCBI Taxonomy" id="101924"/>
    <lineage>
        <taxon>Eukaryota</taxon>
        <taxon>Rhodophyta</taxon>
        <taxon>Stylonematophyceae</taxon>
        <taxon>Stylonematales</taxon>
        <taxon>Stylonemataceae</taxon>
        <taxon>Rhodosorus</taxon>
    </lineage>
</organism>